<dbReference type="InterPro" id="IPR032466">
    <property type="entry name" value="Metal_Hydrolase"/>
</dbReference>
<dbReference type="SUPFAM" id="SSF51338">
    <property type="entry name" value="Composite domain of metallo-dependent hydrolases"/>
    <property type="match status" value="1"/>
</dbReference>
<dbReference type="NCBIfam" id="TIGR00221">
    <property type="entry name" value="nagA"/>
    <property type="match status" value="1"/>
</dbReference>
<dbReference type="PANTHER" id="PTHR11113:SF14">
    <property type="entry name" value="N-ACETYLGLUCOSAMINE-6-PHOSPHATE DEACETYLASE"/>
    <property type="match status" value="1"/>
</dbReference>
<proteinExistence type="inferred from homology"/>
<name>A0ABX0WAF5_9RHOB</name>
<keyword evidence="2" id="KW-0479">Metal-binding</keyword>
<dbReference type="InterPro" id="IPR011059">
    <property type="entry name" value="Metal-dep_hydrolase_composite"/>
</dbReference>
<keyword evidence="4 5" id="KW-0119">Carbohydrate metabolism</keyword>
<evidence type="ECO:0000256" key="2">
    <source>
        <dbReference type="ARBA" id="ARBA00022723"/>
    </source>
</evidence>
<dbReference type="RefSeq" id="WP_167685031.1">
    <property type="nucleotide sequence ID" value="NZ_QHLQ01000017.1"/>
</dbReference>
<feature type="domain" description="Amidohydrolase-related" evidence="6">
    <location>
        <begin position="54"/>
        <end position="380"/>
    </location>
</feature>
<accession>A0ABX0WAF5</accession>
<evidence type="ECO:0000313" key="8">
    <source>
        <dbReference type="Proteomes" id="UP001429564"/>
    </source>
</evidence>
<evidence type="ECO:0000313" key="7">
    <source>
        <dbReference type="EMBL" id="NIZ62406.1"/>
    </source>
</evidence>
<evidence type="ECO:0000259" key="6">
    <source>
        <dbReference type="Pfam" id="PF01979"/>
    </source>
</evidence>
<evidence type="ECO:0000256" key="5">
    <source>
        <dbReference type="PIRNR" id="PIRNR038994"/>
    </source>
</evidence>
<gene>
    <name evidence="7" type="primary">nagA</name>
    <name evidence="7" type="ORF">DL239_15645</name>
</gene>
<protein>
    <submittedName>
        <fullName evidence="7">N-acetylglucosamine-6-phosphate deacetylase</fullName>
    </submittedName>
</protein>
<dbReference type="PANTHER" id="PTHR11113">
    <property type="entry name" value="N-ACETYLGLUCOSAMINE-6-PHOSPHATE DEACETYLASE"/>
    <property type="match status" value="1"/>
</dbReference>
<evidence type="ECO:0000256" key="3">
    <source>
        <dbReference type="ARBA" id="ARBA00022801"/>
    </source>
</evidence>
<dbReference type="CDD" id="cd00854">
    <property type="entry name" value="NagA"/>
    <property type="match status" value="1"/>
</dbReference>
<dbReference type="Proteomes" id="UP001429564">
    <property type="component" value="Unassembled WGS sequence"/>
</dbReference>
<dbReference type="PIRSF" id="PIRSF038994">
    <property type="entry name" value="NagA"/>
    <property type="match status" value="1"/>
</dbReference>
<comment type="caution">
    <text evidence="7">The sequence shown here is derived from an EMBL/GenBank/DDBJ whole genome shotgun (WGS) entry which is preliminary data.</text>
</comment>
<dbReference type="SUPFAM" id="SSF51556">
    <property type="entry name" value="Metallo-dependent hydrolases"/>
    <property type="match status" value="1"/>
</dbReference>
<evidence type="ECO:0000256" key="4">
    <source>
        <dbReference type="ARBA" id="ARBA00023277"/>
    </source>
</evidence>
<dbReference type="Gene3D" id="3.20.20.140">
    <property type="entry name" value="Metal-dependent hydrolases"/>
    <property type="match status" value="1"/>
</dbReference>
<dbReference type="Pfam" id="PF01979">
    <property type="entry name" value="Amidohydro_1"/>
    <property type="match status" value="1"/>
</dbReference>
<sequence length="383" mass="39545">MNQLLTALKGASIFDGEQFCQDKALLLCGARLDGIVAAQDIPVDADVIDLAGGYLVPGFVDLQVNGGGGVMLNDTQDVDTLRTIAQAHARIGATSILPTLITDTPAHVQGAIQAVEDAIAVNVPGILGLHLEGPHLSNARKGAHDATLICPMSDTDLEVLLDAAARLPVLKVTVAPENVSNDQIEALCNAGALVSLGHTNADFETCLAAVKAGARCVTHLFNAQSQISGREPGTVGAALALGELSAGLIADGVHVHPASMSLALRAKRGPGQIFLVSDAMATAGADIESFTLNSRTIHRNGNRLTLSDGTLAGAHLELATAIENLVEMCGVPLEVAVAMASRIPAALIGASRVGGLAKGRQSDVLHLNDTLQIEKVWQRGQLI</sequence>
<dbReference type="InterPro" id="IPR003764">
    <property type="entry name" value="GlcNAc_6-P_deAcase"/>
</dbReference>
<keyword evidence="3 5" id="KW-0378">Hydrolase</keyword>
<dbReference type="EMBL" id="QHLQ01000017">
    <property type="protein sequence ID" value="NIZ62406.1"/>
    <property type="molecule type" value="Genomic_DNA"/>
</dbReference>
<organism evidence="7 8">
    <name type="scientific">Parasedimentitalea denitrificans</name>
    <dbReference type="NCBI Taxonomy" id="2211118"/>
    <lineage>
        <taxon>Bacteria</taxon>
        <taxon>Pseudomonadati</taxon>
        <taxon>Pseudomonadota</taxon>
        <taxon>Alphaproteobacteria</taxon>
        <taxon>Rhodobacterales</taxon>
        <taxon>Paracoccaceae</taxon>
        <taxon>Parasedimentitalea</taxon>
    </lineage>
</organism>
<comment type="similarity">
    <text evidence="1 5">Belongs to the metallo-dependent hydrolases superfamily. NagA family.</text>
</comment>
<dbReference type="Gene3D" id="2.30.40.10">
    <property type="entry name" value="Urease, subunit C, domain 1"/>
    <property type="match status" value="1"/>
</dbReference>
<keyword evidence="8" id="KW-1185">Reference proteome</keyword>
<evidence type="ECO:0000256" key="1">
    <source>
        <dbReference type="ARBA" id="ARBA00010716"/>
    </source>
</evidence>
<reference evidence="7 8" key="1">
    <citation type="submission" date="2018-05" db="EMBL/GenBank/DDBJ databases">
        <authorList>
            <person name="Zhang Y.-J."/>
        </authorList>
    </citation>
    <scope>NUCLEOTIDE SEQUENCE [LARGE SCALE GENOMIC DNA]</scope>
    <source>
        <strain evidence="7 8">CY04</strain>
    </source>
</reference>
<dbReference type="InterPro" id="IPR006680">
    <property type="entry name" value="Amidohydro-rel"/>
</dbReference>